<keyword evidence="8" id="KW-0325">Glycoprotein</keyword>
<dbReference type="InterPro" id="IPR036609">
    <property type="entry name" value="LCCL_sf"/>
</dbReference>
<dbReference type="GO" id="GO:0042060">
    <property type="term" value="P:wound healing"/>
    <property type="evidence" value="ECO:0007669"/>
    <property type="project" value="TreeGrafter"/>
</dbReference>
<keyword evidence="5 10" id="KW-1133">Transmembrane helix</keyword>
<comment type="caution">
    <text evidence="9">Lacks conserved residue(s) required for the propagation of feature annotation.</text>
</comment>
<dbReference type="Proteomes" id="UP000694428">
    <property type="component" value="Unplaced"/>
</dbReference>
<dbReference type="Gene3D" id="2.60.120.260">
    <property type="entry name" value="Galactose-binding domain-like"/>
    <property type="match status" value="1"/>
</dbReference>
<organism evidence="15 16">
    <name type="scientific">Pavo cristatus</name>
    <name type="common">Indian peafowl</name>
    <name type="synonym">Blue peafowl</name>
    <dbReference type="NCBI Taxonomy" id="9049"/>
    <lineage>
        <taxon>Eukaryota</taxon>
        <taxon>Metazoa</taxon>
        <taxon>Chordata</taxon>
        <taxon>Craniata</taxon>
        <taxon>Vertebrata</taxon>
        <taxon>Euteleostomi</taxon>
        <taxon>Archelosauria</taxon>
        <taxon>Archosauria</taxon>
        <taxon>Dinosauria</taxon>
        <taxon>Saurischia</taxon>
        <taxon>Theropoda</taxon>
        <taxon>Coelurosauria</taxon>
        <taxon>Aves</taxon>
        <taxon>Neognathae</taxon>
        <taxon>Galloanserae</taxon>
        <taxon>Galliformes</taxon>
        <taxon>Phasianidae</taxon>
        <taxon>Phasianinae</taxon>
        <taxon>Pavo</taxon>
    </lineage>
</organism>
<evidence type="ECO:0000256" key="4">
    <source>
        <dbReference type="ARBA" id="ARBA00022729"/>
    </source>
</evidence>
<evidence type="ECO:0000259" key="13">
    <source>
        <dbReference type="PROSITE" id="PS50022"/>
    </source>
</evidence>
<dbReference type="Ensembl" id="ENSPSTT00000012602.1">
    <property type="protein sequence ID" value="ENSPSTP00000012015.1"/>
    <property type="gene ID" value="ENSPSTG00000008470.1"/>
</dbReference>
<dbReference type="FunFam" id="2.170.130.20:FF:000002">
    <property type="entry name" value="Discoidin, CUB and LCCL domain-containing protein 2"/>
    <property type="match status" value="1"/>
</dbReference>
<dbReference type="SMART" id="SM00603">
    <property type="entry name" value="LCCL"/>
    <property type="match status" value="1"/>
</dbReference>
<protein>
    <recommendedName>
        <fullName evidence="17">Discoidin, CUB and LCCL domain containing 2</fullName>
    </recommendedName>
</protein>
<evidence type="ECO:0000259" key="12">
    <source>
        <dbReference type="PROSITE" id="PS01180"/>
    </source>
</evidence>
<evidence type="ECO:0000259" key="14">
    <source>
        <dbReference type="PROSITE" id="PS50820"/>
    </source>
</evidence>
<dbReference type="CDD" id="cd00041">
    <property type="entry name" value="CUB"/>
    <property type="match status" value="1"/>
</dbReference>
<dbReference type="InterPro" id="IPR050633">
    <property type="entry name" value="Neuropilin_MCO_CoagFactor"/>
</dbReference>
<dbReference type="PROSITE" id="PS50820">
    <property type="entry name" value="LCCL"/>
    <property type="match status" value="1"/>
</dbReference>
<dbReference type="FunFam" id="2.60.120.290:FF:000035">
    <property type="entry name" value="Discoidin, CUB and LCCL domain-containing protein 2"/>
    <property type="match status" value="1"/>
</dbReference>
<feature type="transmembrane region" description="Helical" evidence="10">
    <location>
        <begin position="399"/>
        <end position="424"/>
    </location>
</feature>
<dbReference type="GO" id="GO:0005886">
    <property type="term" value="C:plasma membrane"/>
    <property type="evidence" value="ECO:0007669"/>
    <property type="project" value="TreeGrafter"/>
</dbReference>
<feature type="signal peptide" evidence="11">
    <location>
        <begin position="1"/>
        <end position="35"/>
    </location>
</feature>
<evidence type="ECO:0000256" key="3">
    <source>
        <dbReference type="ARBA" id="ARBA00022692"/>
    </source>
</evidence>
<keyword evidence="16" id="KW-1185">Reference proteome</keyword>
<accession>A0A8C9FDI3</accession>
<evidence type="ECO:0000313" key="16">
    <source>
        <dbReference type="Proteomes" id="UP000694428"/>
    </source>
</evidence>
<evidence type="ECO:0000256" key="2">
    <source>
        <dbReference type="ARBA" id="ARBA00022553"/>
    </source>
</evidence>
<evidence type="ECO:0000256" key="5">
    <source>
        <dbReference type="ARBA" id="ARBA00022989"/>
    </source>
</evidence>
<dbReference type="SUPFAM" id="SSF49785">
    <property type="entry name" value="Galactose-binding domain-like"/>
    <property type="match status" value="1"/>
</dbReference>
<dbReference type="InterPro" id="IPR035914">
    <property type="entry name" value="Sperma_CUB_dom_sf"/>
</dbReference>
<dbReference type="SMART" id="SM00042">
    <property type="entry name" value="CUB"/>
    <property type="match status" value="1"/>
</dbReference>
<dbReference type="PROSITE" id="PS50022">
    <property type="entry name" value="FA58C_3"/>
    <property type="match status" value="1"/>
</dbReference>
<evidence type="ECO:0000313" key="15">
    <source>
        <dbReference type="Ensembl" id="ENSPSTP00000012015.1"/>
    </source>
</evidence>
<keyword evidence="7 9" id="KW-1015">Disulfide bond</keyword>
<dbReference type="SUPFAM" id="SSF69848">
    <property type="entry name" value="LCCL domain"/>
    <property type="match status" value="1"/>
</dbReference>
<feature type="domain" description="LCCL" evidence="14">
    <location>
        <begin position="158"/>
        <end position="254"/>
    </location>
</feature>
<evidence type="ECO:0000256" key="9">
    <source>
        <dbReference type="PROSITE-ProRule" id="PRU00059"/>
    </source>
</evidence>
<dbReference type="PROSITE" id="PS01180">
    <property type="entry name" value="CUB"/>
    <property type="match status" value="1"/>
</dbReference>
<keyword evidence="3 10" id="KW-0812">Transmembrane</keyword>
<dbReference type="InterPro" id="IPR004043">
    <property type="entry name" value="LCCL"/>
</dbReference>
<dbReference type="Gene3D" id="2.170.130.20">
    <property type="entry name" value="LCCL-like domain"/>
    <property type="match status" value="1"/>
</dbReference>
<evidence type="ECO:0000256" key="8">
    <source>
        <dbReference type="ARBA" id="ARBA00023180"/>
    </source>
</evidence>
<keyword evidence="6 10" id="KW-0472">Membrane</keyword>
<dbReference type="InterPro" id="IPR000859">
    <property type="entry name" value="CUB_dom"/>
</dbReference>
<dbReference type="Pfam" id="PF00431">
    <property type="entry name" value="CUB"/>
    <property type="match status" value="1"/>
</dbReference>
<keyword evidence="4 11" id="KW-0732">Signal</keyword>
<feature type="domain" description="CUB" evidence="12">
    <location>
        <begin position="41"/>
        <end position="156"/>
    </location>
</feature>
<comment type="subcellular location">
    <subcellularLocation>
        <location evidence="1">Membrane</location>
        <topology evidence="1">Single-pass type I membrane protein</topology>
    </subcellularLocation>
</comment>
<evidence type="ECO:0000256" key="10">
    <source>
        <dbReference type="SAM" id="Phobius"/>
    </source>
</evidence>
<dbReference type="Gene3D" id="2.60.120.290">
    <property type="entry name" value="Spermadhesin, CUB domain"/>
    <property type="match status" value="1"/>
</dbReference>
<keyword evidence="2" id="KW-0597">Phosphoprotein</keyword>
<feature type="domain" description="F5/8 type C" evidence="13">
    <location>
        <begin position="291"/>
        <end position="335"/>
    </location>
</feature>
<dbReference type="PANTHER" id="PTHR46806:SF3">
    <property type="entry name" value="DISCOIDIN, CUB AND LCCL DOMAIN-CONTAINING PROTEIN 2"/>
    <property type="match status" value="1"/>
</dbReference>
<dbReference type="InterPro" id="IPR000421">
    <property type="entry name" value="FA58C"/>
</dbReference>
<feature type="chain" id="PRO_5034011597" description="Discoidin, CUB and LCCL domain containing 2" evidence="11">
    <location>
        <begin position="36"/>
        <end position="638"/>
    </location>
</feature>
<reference evidence="15" key="1">
    <citation type="submission" date="2025-08" db="UniProtKB">
        <authorList>
            <consortium name="Ensembl"/>
        </authorList>
    </citation>
    <scope>IDENTIFICATION</scope>
</reference>
<reference evidence="15" key="2">
    <citation type="submission" date="2025-09" db="UniProtKB">
        <authorList>
            <consortium name="Ensembl"/>
        </authorList>
    </citation>
    <scope>IDENTIFICATION</scope>
</reference>
<name>A0A8C9FDI3_PAVCR</name>
<evidence type="ECO:0008006" key="17">
    <source>
        <dbReference type="Google" id="ProtNLM"/>
    </source>
</evidence>
<dbReference type="InterPro" id="IPR008979">
    <property type="entry name" value="Galactose-bd-like_sf"/>
</dbReference>
<feature type="disulfide bond" evidence="9">
    <location>
        <begin position="41"/>
        <end position="68"/>
    </location>
</feature>
<evidence type="ECO:0000256" key="6">
    <source>
        <dbReference type="ARBA" id="ARBA00023136"/>
    </source>
</evidence>
<evidence type="ECO:0000256" key="7">
    <source>
        <dbReference type="ARBA" id="ARBA00023157"/>
    </source>
</evidence>
<dbReference type="Pfam" id="PF03815">
    <property type="entry name" value="LCCL"/>
    <property type="match status" value="1"/>
</dbReference>
<dbReference type="GO" id="GO:0038023">
    <property type="term" value="F:signaling receptor activity"/>
    <property type="evidence" value="ECO:0007669"/>
    <property type="project" value="TreeGrafter"/>
</dbReference>
<dbReference type="AlphaFoldDB" id="A0A8C9FDI3"/>
<sequence>MVSPGRPLPAGTRQAASLLRLGLLLLPPLLRGSGAQKGDGCGHTVLGPESGTLASINYPQTSPNSTVCEWEIRVKPGQRIQLKFGDLDIDDSDSCHSSYLRVHNGIGPTRTEIGKYCGFGFQMDGLITSRGNEVTVQFMSGVHTSGRGFLAAYSTTDKSDLITCLDNASHFSEPEFNKYCPAGCVIPFADISGTIPHGYRDSSSLCMAGVHAGVVSNTLGGQINVVISKGIPYYEGSLANNVTSKVGPLSTSLFTFKTSGKHCHFYYIILSYKLLLSYKFFPVHFLVFVLVFQGNTELYQEVRNNFIPPIIARFVRINPLKWHQKIAMKVELLGCQFSIGKATDNFPILCVNRVIEKCLRRHQLLDFIHSVKTSLQTDKTTFTPEIKNTTVTPSVTKDVALAAVLVPVLVMVFTTLILILVCAWHWRNRKKKAEGTYDLPYWDRAGWWKGMKQFLPTKSAEHEETPVRYSSSEIGRLRPREVPTMLQTESAEYAQPLVGGIVGTLHQRSTFKPEEGKEASYADLDPYNSPIQEVYHAYAEPLPITGPEYATPIVMDMSSHPSTPLGVPSISTFKAAGNQAPSLVGTYNKLLSRTDSAASAQALYDTPKGQLGPGTAEELVYQVPQSTAHSISSKDEPS</sequence>
<dbReference type="SUPFAM" id="SSF49854">
    <property type="entry name" value="Spermadhesin, CUB domain"/>
    <property type="match status" value="1"/>
</dbReference>
<evidence type="ECO:0000256" key="11">
    <source>
        <dbReference type="SAM" id="SignalP"/>
    </source>
</evidence>
<dbReference type="PANTHER" id="PTHR46806">
    <property type="entry name" value="F5/8 TYPE C DOMAIN-CONTAINING PROTEIN"/>
    <property type="match status" value="1"/>
</dbReference>
<proteinExistence type="predicted"/>
<evidence type="ECO:0000256" key="1">
    <source>
        <dbReference type="ARBA" id="ARBA00004479"/>
    </source>
</evidence>